<evidence type="ECO:0000313" key="2">
    <source>
        <dbReference type="Proteomes" id="UP000559117"/>
    </source>
</evidence>
<dbReference type="EMBL" id="JACHFH010000033">
    <property type="protein sequence ID" value="MBB5337093.1"/>
    <property type="molecule type" value="Genomic_DNA"/>
</dbReference>
<gene>
    <name evidence="1" type="ORF">HNR32_002250</name>
</gene>
<evidence type="ECO:0000313" key="1">
    <source>
        <dbReference type="EMBL" id="MBB5337093.1"/>
    </source>
</evidence>
<keyword evidence="2" id="KW-1185">Reference proteome</keyword>
<dbReference type="InterPro" id="IPR013494">
    <property type="entry name" value="CHP02678"/>
</dbReference>
<proteinExistence type="predicted"/>
<dbReference type="RefSeq" id="WP_183862626.1">
    <property type="nucleotide sequence ID" value="NZ_JACHFH010000033.1"/>
</dbReference>
<organism evidence="1 2">
    <name type="scientific">Pectinatus brassicae</name>
    <dbReference type="NCBI Taxonomy" id="862415"/>
    <lineage>
        <taxon>Bacteria</taxon>
        <taxon>Bacillati</taxon>
        <taxon>Bacillota</taxon>
        <taxon>Negativicutes</taxon>
        <taxon>Selenomonadales</taxon>
        <taxon>Selenomonadaceae</taxon>
        <taxon>Pectinatus</taxon>
    </lineage>
</organism>
<comment type="caution">
    <text evidence="1">The sequence shown here is derived from an EMBL/GenBank/DDBJ whole genome shotgun (WGS) entry which is preliminary data.</text>
</comment>
<dbReference type="Pfam" id="PF09661">
    <property type="entry name" value="DUF2398"/>
    <property type="match status" value="1"/>
</dbReference>
<dbReference type="NCBIfam" id="TIGR02678">
    <property type="entry name" value="TIGR02678 family protein"/>
    <property type="match status" value="1"/>
</dbReference>
<protein>
    <submittedName>
        <fullName evidence="1">Uncharacterized protein (TIGR02678 family)</fullName>
    </submittedName>
</protein>
<name>A0A840UW26_9FIRM</name>
<accession>A0A840UW26</accession>
<dbReference type="Proteomes" id="UP000559117">
    <property type="component" value="Unassembled WGS sequence"/>
</dbReference>
<sequence length="395" mass="47182">MDNNMKRAMMLLLENKWLIRKKLPEEYNLVRRYEKELQRYFQDKCGWLLVSNQRFYKLEKIPARAEAFMGIKEFQQAEDYVLLCCIMAYLEEQEVDSKFLLSDLCEALLEYYPDEEFNDKINWESYNWRRALVRVINYLLSMEILRWIDGDRSGENFLSNDFSRESFSGETLYQITILSRYFLRSYPKDLQNYDDIASLYQSEFMENDAVEAEEVAHRRHNVYRQLLLSPIFYKETAADDFAYLRKMYRRINEEMMELFEVDVQLYDDCAMAVSNERNTWFKDVFPARLKGSHDVILSLAAYCWENSIKPQALSLNEFINLAEKTAQQFNSGWTKEFREMTAEKLSRAILAEMMEWQMVFWHEQENMVILQPALFKLIGKYPADYLAGGTTAYGK</sequence>
<reference evidence="1 2" key="1">
    <citation type="submission" date="2020-08" db="EMBL/GenBank/DDBJ databases">
        <title>Genomic Encyclopedia of Type Strains, Phase IV (KMG-IV): sequencing the most valuable type-strain genomes for metagenomic binning, comparative biology and taxonomic classification.</title>
        <authorList>
            <person name="Goeker M."/>
        </authorList>
    </citation>
    <scope>NUCLEOTIDE SEQUENCE [LARGE SCALE GENOMIC DNA]</scope>
    <source>
        <strain evidence="1 2">DSM 24661</strain>
    </source>
</reference>
<dbReference type="AlphaFoldDB" id="A0A840UW26"/>